<dbReference type="Gene3D" id="1.20.120.530">
    <property type="entry name" value="GntR ligand-binding domain-like"/>
    <property type="match status" value="1"/>
</dbReference>
<accession>A0AA97CUB9</accession>
<dbReference type="PROSITE" id="PS50949">
    <property type="entry name" value="HTH_GNTR"/>
    <property type="match status" value="1"/>
</dbReference>
<name>A0AA97CUB9_9ACTN</name>
<keyword evidence="3" id="KW-0804">Transcription</keyword>
<evidence type="ECO:0000313" key="5">
    <source>
        <dbReference type="EMBL" id="WOC12137.1"/>
    </source>
</evidence>
<evidence type="ECO:0000256" key="3">
    <source>
        <dbReference type="ARBA" id="ARBA00023163"/>
    </source>
</evidence>
<gene>
    <name evidence="5" type="primary">rspR_1</name>
    <name evidence="5" type="ORF">MP11Mi_12190</name>
</gene>
<dbReference type="SUPFAM" id="SSF48008">
    <property type="entry name" value="GntR ligand-binding domain-like"/>
    <property type="match status" value="1"/>
</dbReference>
<dbReference type="SUPFAM" id="SSF46785">
    <property type="entry name" value="Winged helix' DNA-binding domain"/>
    <property type="match status" value="1"/>
</dbReference>
<protein>
    <submittedName>
        <fullName evidence="5">HTH-type transcriptional repressor RspR</fullName>
    </submittedName>
</protein>
<reference evidence="5" key="1">
    <citation type="submission" date="2023-06" db="EMBL/GenBank/DDBJ databases">
        <title>Gordonia sp. nov. and Pseudochrobactrum sp. nov., two species isolated from the burying beetle Nicrophorus vespilloides.</title>
        <authorList>
            <person name="Poehlein A."/>
            <person name="Guzman J."/>
            <person name="Daniel R."/>
            <person name="Vilcinskas A."/>
        </authorList>
    </citation>
    <scope>NUCLEOTIDE SEQUENCE</scope>
    <source>
        <strain evidence="5">MP11Mi</strain>
    </source>
</reference>
<dbReference type="Pfam" id="PF07729">
    <property type="entry name" value="FCD"/>
    <property type="match status" value="1"/>
</dbReference>
<evidence type="ECO:0000256" key="2">
    <source>
        <dbReference type="ARBA" id="ARBA00023125"/>
    </source>
</evidence>
<organism evidence="5">
    <name type="scientific">Gordonia sp. MP11Mi</name>
    <dbReference type="NCBI Taxonomy" id="3022769"/>
    <lineage>
        <taxon>Bacteria</taxon>
        <taxon>Bacillati</taxon>
        <taxon>Actinomycetota</taxon>
        <taxon>Actinomycetes</taxon>
        <taxon>Mycobacteriales</taxon>
        <taxon>Gordoniaceae</taxon>
        <taxon>Gordonia</taxon>
    </lineage>
</organism>
<keyword evidence="1" id="KW-0805">Transcription regulation</keyword>
<dbReference type="InterPro" id="IPR000524">
    <property type="entry name" value="Tscrpt_reg_HTH_GntR"/>
</dbReference>
<dbReference type="GO" id="GO:0003700">
    <property type="term" value="F:DNA-binding transcription factor activity"/>
    <property type="evidence" value="ECO:0007669"/>
    <property type="project" value="InterPro"/>
</dbReference>
<dbReference type="PANTHER" id="PTHR43537:SF24">
    <property type="entry name" value="GLUCONATE OPERON TRANSCRIPTIONAL REPRESSOR"/>
    <property type="match status" value="1"/>
</dbReference>
<dbReference type="Pfam" id="PF00392">
    <property type="entry name" value="GntR"/>
    <property type="match status" value="1"/>
</dbReference>
<evidence type="ECO:0000256" key="1">
    <source>
        <dbReference type="ARBA" id="ARBA00023015"/>
    </source>
</evidence>
<dbReference type="InterPro" id="IPR036388">
    <property type="entry name" value="WH-like_DNA-bd_sf"/>
</dbReference>
<dbReference type="InterPro" id="IPR011711">
    <property type="entry name" value="GntR_C"/>
</dbReference>
<evidence type="ECO:0000259" key="4">
    <source>
        <dbReference type="PROSITE" id="PS50949"/>
    </source>
</evidence>
<dbReference type="AlphaFoldDB" id="A0AA97CUB9"/>
<feature type="domain" description="HTH gntR-type" evidence="4">
    <location>
        <begin position="17"/>
        <end position="84"/>
    </location>
</feature>
<dbReference type="InterPro" id="IPR036390">
    <property type="entry name" value="WH_DNA-bd_sf"/>
</dbReference>
<dbReference type="InterPro" id="IPR008920">
    <property type="entry name" value="TF_FadR/GntR_C"/>
</dbReference>
<proteinExistence type="predicted"/>
<keyword evidence="2" id="KW-0238">DNA-binding</keyword>
<sequence length="223" mass="24211">MQACMQDIFGVVESKTEVAAERAYVTTKNGIISGALPGGSLLSEVAVSADLGLSRTPVHEAFLRLAAEQLLDLQPRRGAVVRPMTPSEAADVLAMRHAIEAASAAQLFGKGGPDDGVRVAIDENLARQRAFVADEDVDGFVDVDDEFHLLVVRASGNPIAEHFYEQLRARQHRLRNLLLRIDPANLRSSLADHEELAACLRDGDADRYSALLQAHFDLYQGAL</sequence>
<dbReference type="EMBL" id="CP128986">
    <property type="protein sequence ID" value="WOC12137.1"/>
    <property type="molecule type" value="Genomic_DNA"/>
</dbReference>
<dbReference type="SMART" id="SM00895">
    <property type="entry name" value="FCD"/>
    <property type="match status" value="1"/>
</dbReference>
<dbReference type="PANTHER" id="PTHR43537">
    <property type="entry name" value="TRANSCRIPTIONAL REGULATOR, GNTR FAMILY"/>
    <property type="match status" value="1"/>
</dbReference>
<dbReference type="SMART" id="SM00345">
    <property type="entry name" value="HTH_GNTR"/>
    <property type="match status" value="1"/>
</dbReference>
<dbReference type="Gene3D" id="1.10.10.10">
    <property type="entry name" value="Winged helix-like DNA-binding domain superfamily/Winged helix DNA-binding domain"/>
    <property type="match status" value="1"/>
</dbReference>
<dbReference type="GO" id="GO:0003677">
    <property type="term" value="F:DNA binding"/>
    <property type="evidence" value="ECO:0007669"/>
    <property type="project" value="UniProtKB-KW"/>
</dbReference>